<dbReference type="AlphaFoldDB" id="X0YDN9"/>
<proteinExistence type="predicted"/>
<name>X0YDN9_9ZZZZ</name>
<reference evidence="2" key="1">
    <citation type="journal article" date="2014" name="Front. Microbiol.">
        <title>High frequency of phylogenetically diverse reductive dehalogenase-homologous genes in deep subseafloor sedimentary metagenomes.</title>
        <authorList>
            <person name="Kawai M."/>
            <person name="Futagami T."/>
            <person name="Toyoda A."/>
            <person name="Takaki Y."/>
            <person name="Nishi S."/>
            <person name="Hori S."/>
            <person name="Arai W."/>
            <person name="Tsubouchi T."/>
            <person name="Morono Y."/>
            <person name="Uchiyama I."/>
            <person name="Ito T."/>
            <person name="Fujiyama A."/>
            <person name="Inagaki F."/>
            <person name="Takami H."/>
        </authorList>
    </citation>
    <scope>NUCLEOTIDE SEQUENCE</scope>
    <source>
        <strain evidence="2">Expedition CK06-06</strain>
    </source>
</reference>
<sequence length="129" mass="14546">MIKITNKIINYKELSEGMELPEVKSNPITRIQLVDYASASGDYNLLHYDEAFAKNTGLKGCIAHGMLQMGMVGSYILNWAKGGTLKNFKIRYSAPANENDILTFKGKILKKFQENDEKLIEINVLTETQ</sequence>
<organism evidence="2">
    <name type="scientific">marine sediment metagenome</name>
    <dbReference type="NCBI Taxonomy" id="412755"/>
    <lineage>
        <taxon>unclassified sequences</taxon>
        <taxon>metagenomes</taxon>
        <taxon>ecological metagenomes</taxon>
    </lineage>
</organism>
<feature type="domain" description="MaoC-like" evidence="1">
    <location>
        <begin position="17"/>
        <end position="121"/>
    </location>
</feature>
<dbReference type="Pfam" id="PF01575">
    <property type="entry name" value="MaoC_dehydratas"/>
    <property type="match status" value="1"/>
</dbReference>
<protein>
    <recommendedName>
        <fullName evidence="1">MaoC-like domain-containing protein</fullName>
    </recommendedName>
</protein>
<dbReference type="Gene3D" id="3.10.129.10">
    <property type="entry name" value="Hotdog Thioesterase"/>
    <property type="match status" value="1"/>
</dbReference>
<evidence type="ECO:0000313" key="2">
    <source>
        <dbReference type="EMBL" id="GAG53984.1"/>
    </source>
</evidence>
<dbReference type="InterPro" id="IPR029069">
    <property type="entry name" value="HotDog_dom_sf"/>
</dbReference>
<dbReference type="SUPFAM" id="SSF54637">
    <property type="entry name" value="Thioesterase/thiol ester dehydrase-isomerase"/>
    <property type="match status" value="1"/>
</dbReference>
<dbReference type="PANTHER" id="PTHR43841:SF3">
    <property type="entry name" value="(3R)-HYDROXYACYL-ACP DEHYDRATASE SUBUNIT HADB"/>
    <property type="match status" value="1"/>
</dbReference>
<accession>X0YDN9</accession>
<dbReference type="EMBL" id="BART01007088">
    <property type="protein sequence ID" value="GAG53984.1"/>
    <property type="molecule type" value="Genomic_DNA"/>
</dbReference>
<gene>
    <name evidence="2" type="ORF">S01H4_16174</name>
</gene>
<comment type="caution">
    <text evidence="2">The sequence shown here is derived from an EMBL/GenBank/DDBJ whole genome shotgun (WGS) entry which is preliminary data.</text>
</comment>
<feature type="non-terminal residue" evidence="2">
    <location>
        <position position="129"/>
    </location>
</feature>
<dbReference type="InterPro" id="IPR002539">
    <property type="entry name" value="MaoC-like_dom"/>
</dbReference>
<dbReference type="PANTHER" id="PTHR43841">
    <property type="entry name" value="3-HYDROXYACYL-THIOESTER DEHYDRATASE HTDX-RELATED"/>
    <property type="match status" value="1"/>
</dbReference>
<evidence type="ECO:0000259" key="1">
    <source>
        <dbReference type="Pfam" id="PF01575"/>
    </source>
</evidence>